<comment type="similarity">
    <text evidence="2">Belongs to the EamA transporter family.</text>
</comment>
<dbReference type="AlphaFoldDB" id="A0A9D7JY19"/>
<dbReference type="InterPro" id="IPR037185">
    <property type="entry name" value="EmrE-like"/>
</dbReference>
<keyword evidence="4 6" id="KW-1133">Transmembrane helix</keyword>
<dbReference type="Pfam" id="PF00892">
    <property type="entry name" value="EamA"/>
    <property type="match status" value="2"/>
</dbReference>
<evidence type="ECO:0000256" key="2">
    <source>
        <dbReference type="ARBA" id="ARBA00007362"/>
    </source>
</evidence>
<evidence type="ECO:0000256" key="5">
    <source>
        <dbReference type="ARBA" id="ARBA00023136"/>
    </source>
</evidence>
<dbReference type="PANTHER" id="PTHR32322">
    <property type="entry name" value="INNER MEMBRANE TRANSPORTER"/>
    <property type="match status" value="1"/>
</dbReference>
<feature type="transmembrane region" description="Helical" evidence="6">
    <location>
        <begin position="187"/>
        <end position="206"/>
    </location>
</feature>
<keyword evidence="3 6" id="KW-0812">Transmembrane</keyword>
<feature type="transmembrane region" description="Helical" evidence="6">
    <location>
        <begin position="249"/>
        <end position="268"/>
    </location>
</feature>
<dbReference type="Proteomes" id="UP000886689">
    <property type="component" value="Unassembled WGS sequence"/>
</dbReference>
<evidence type="ECO:0000256" key="6">
    <source>
        <dbReference type="SAM" id="Phobius"/>
    </source>
</evidence>
<evidence type="ECO:0000256" key="4">
    <source>
        <dbReference type="ARBA" id="ARBA00022989"/>
    </source>
</evidence>
<feature type="transmembrane region" description="Helical" evidence="6">
    <location>
        <begin position="100"/>
        <end position="119"/>
    </location>
</feature>
<feature type="transmembrane region" description="Helical" evidence="6">
    <location>
        <begin position="131"/>
        <end position="148"/>
    </location>
</feature>
<sequence length="297" mass="32153">MNQRTPPGLPAFALMILLCAIWGFQQITIKVAIEGVSPVLQSGIRSLAGLVLLTMWAYWRRLPLLNNDGTLRMGLLAGFLFALEFIFIYVGLAHTTASRMIVFLYTAPCFTVLGLHWFVPGERLNWRHFSGIALAFAGLAIGFLGEGGTTGNTLFGDLLGLLAAVGWAATTLLIRATGLSRISATKVLWYQLAVSAVVMLLLSPLLGESGITALTTPVLLSLAYQGVIVAFASYLAWFWLLQRYIVGRMMVFSFLTPIFGVAFGVLFLNDPLTPSFLFAAGCVAMGIVLVNLPTRGK</sequence>
<evidence type="ECO:0000313" key="9">
    <source>
        <dbReference type="Proteomes" id="UP000886689"/>
    </source>
</evidence>
<name>A0A9D7JY19_9PROT</name>
<feature type="transmembrane region" description="Helical" evidence="6">
    <location>
        <begin position="39"/>
        <end position="59"/>
    </location>
</feature>
<protein>
    <submittedName>
        <fullName evidence="8">DMT family transporter</fullName>
    </submittedName>
</protein>
<feature type="domain" description="EamA" evidence="7">
    <location>
        <begin position="13"/>
        <end position="141"/>
    </location>
</feature>
<feature type="transmembrane region" description="Helical" evidence="6">
    <location>
        <begin position="71"/>
        <end position="94"/>
    </location>
</feature>
<accession>A0A9D7JY19</accession>
<feature type="transmembrane region" description="Helical" evidence="6">
    <location>
        <begin position="154"/>
        <end position="175"/>
    </location>
</feature>
<dbReference type="InterPro" id="IPR050638">
    <property type="entry name" value="AA-Vitamin_Transporters"/>
</dbReference>
<evidence type="ECO:0000256" key="1">
    <source>
        <dbReference type="ARBA" id="ARBA00004141"/>
    </source>
</evidence>
<dbReference type="GO" id="GO:0016020">
    <property type="term" value="C:membrane"/>
    <property type="evidence" value="ECO:0007669"/>
    <property type="project" value="UniProtKB-SubCell"/>
</dbReference>
<organism evidence="8 9">
    <name type="scientific">Candidatus Proximibacter danicus</name>
    <dbReference type="NCBI Taxonomy" id="2954365"/>
    <lineage>
        <taxon>Bacteria</taxon>
        <taxon>Pseudomonadati</taxon>
        <taxon>Pseudomonadota</taxon>
        <taxon>Betaproteobacteria</taxon>
        <taxon>Candidatus Proximibacter</taxon>
    </lineage>
</organism>
<dbReference type="SUPFAM" id="SSF103481">
    <property type="entry name" value="Multidrug resistance efflux transporter EmrE"/>
    <property type="match status" value="2"/>
</dbReference>
<reference evidence="8" key="1">
    <citation type="submission" date="2020-10" db="EMBL/GenBank/DDBJ databases">
        <title>Connecting structure to function with the recovery of over 1000 high-quality activated sludge metagenome-assembled genomes encoding full-length rRNA genes using long-read sequencing.</title>
        <authorList>
            <person name="Singleton C.M."/>
            <person name="Petriglieri F."/>
            <person name="Kristensen J.M."/>
            <person name="Kirkegaard R.H."/>
            <person name="Michaelsen T.Y."/>
            <person name="Andersen M.H."/>
            <person name="Karst S.M."/>
            <person name="Dueholm M.S."/>
            <person name="Nielsen P.H."/>
            <person name="Albertsen M."/>
        </authorList>
    </citation>
    <scope>NUCLEOTIDE SEQUENCE</scope>
    <source>
        <strain evidence="8">Hirt_18-Q3-R61-65_BATAC.395</strain>
    </source>
</reference>
<proteinExistence type="inferred from homology"/>
<dbReference type="PANTHER" id="PTHR32322:SF2">
    <property type="entry name" value="EAMA DOMAIN-CONTAINING PROTEIN"/>
    <property type="match status" value="1"/>
</dbReference>
<dbReference type="InterPro" id="IPR000620">
    <property type="entry name" value="EamA_dom"/>
</dbReference>
<gene>
    <name evidence="8" type="ORF">IPL58_00730</name>
</gene>
<evidence type="ECO:0000256" key="3">
    <source>
        <dbReference type="ARBA" id="ARBA00022692"/>
    </source>
</evidence>
<comment type="subcellular location">
    <subcellularLocation>
        <location evidence="1">Membrane</location>
        <topology evidence="1">Multi-pass membrane protein</topology>
    </subcellularLocation>
</comment>
<feature type="transmembrane region" description="Helical" evidence="6">
    <location>
        <begin position="12"/>
        <end position="33"/>
    </location>
</feature>
<keyword evidence="5 6" id="KW-0472">Membrane</keyword>
<feature type="transmembrane region" description="Helical" evidence="6">
    <location>
        <begin position="274"/>
        <end position="292"/>
    </location>
</feature>
<feature type="transmembrane region" description="Helical" evidence="6">
    <location>
        <begin position="218"/>
        <end position="237"/>
    </location>
</feature>
<evidence type="ECO:0000259" key="7">
    <source>
        <dbReference type="Pfam" id="PF00892"/>
    </source>
</evidence>
<feature type="domain" description="EamA" evidence="7">
    <location>
        <begin position="155"/>
        <end position="291"/>
    </location>
</feature>
<evidence type="ECO:0000313" key="8">
    <source>
        <dbReference type="EMBL" id="MBK8522768.1"/>
    </source>
</evidence>
<dbReference type="EMBL" id="JADJUC010000001">
    <property type="protein sequence ID" value="MBK8522768.1"/>
    <property type="molecule type" value="Genomic_DNA"/>
</dbReference>
<comment type="caution">
    <text evidence="8">The sequence shown here is derived from an EMBL/GenBank/DDBJ whole genome shotgun (WGS) entry which is preliminary data.</text>
</comment>